<feature type="compositionally biased region" description="Polar residues" evidence="3">
    <location>
        <begin position="418"/>
        <end position="454"/>
    </location>
</feature>
<feature type="region of interest" description="Disordered" evidence="3">
    <location>
        <begin position="1474"/>
        <end position="1496"/>
    </location>
</feature>
<dbReference type="SUPFAM" id="SSF50729">
    <property type="entry name" value="PH domain-like"/>
    <property type="match status" value="1"/>
</dbReference>
<evidence type="ECO:0000313" key="6">
    <source>
        <dbReference type="Proteomes" id="UP000284706"/>
    </source>
</evidence>
<dbReference type="Proteomes" id="UP000284706">
    <property type="component" value="Unassembled WGS sequence"/>
</dbReference>
<dbReference type="PANTHER" id="PTHR36100">
    <property type="entry name" value="BUD SITE SELECTION PROTEIN 4"/>
    <property type="match status" value="1"/>
</dbReference>
<dbReference type="InParanoid" id="A0A409YS37"/>
<feature type="region of interest" description="Disordered" evidence="3">
    <location>
        <begin position="905"/>
        <end position="925"/>
    </location>
</feature>
<evidence type="ECO:0000259" key="4">
    <source>
        <dbReference type="PROSITE" id="PS50003"/>
    </source>
</evidence>
<comment type="caution">
    <text evidence="5">The sequence shown here is derived from an EMBL/GenBank/DDBJ whole genome shotgun (WGS) entry which is preliminary data.</text>
</comment>
<keyword evidence="6" id="KW-1185">Reference proteome</keyword>
<feature type="compositionally biased region" description="Polar residues" evidence="3">
    <location>
        <begin position="797"/>
        <end position="817"/>
    </location>
</feature>
<dbReference type="InterPro" id="IPR001849">
    <property type="entry name" value="PH_domain"/>
</dbReference>
<feature type="compositionally biased region" description="Basic and acidic residues" evidence="3">
    <location>
        <begin position="471"/>
        <end position="483"/>
    </location>
</feature>
<keyword evidence="2" id="KW-0131">Cell cycle</keyword>
<dbReference type="OrthoDB" id="2123378at2759"/>
<feature type="compositionally biased region" description="Polar residues" evidence="3">
    <location>
        <begin position="71"/>
        <end position="92"/>
    </location>
</feature>
<feature type="region of interest" description="Disordered" evidence="3">
    <location>
        <begin position="1"/>
        <end position="335"/>
    </location>
</feature>
<feature type="compositionally biased region" description="Basic and acidic residues" evidence="3">
    <location>
        <begin position="127"/>
        <end position="140"/>
    </location>
</feature>
<organism evidence="5 6">
    <name type="scientific">Gymnopilus dilepis</name>
    <dbReference type="NCBI Taxonomy" id="231916"/>
    <lineage>
        <taxon>Eukaryota</taxon>
        <taxon>Fungi</taxon>
        <taxon>Dikarya</taxon>
        <taxon>Basidiomycota</taxon>
        <taxon>Agaricomycotina</taxon>
        <taxon>Agaricomycetes</taxon>
        <taxon>Agaricomycetidae</taxon>
        <taxon>Agaricales</taxon>
        <taxon>Agaricineae</taxon>
        <taxon>Hymenogastraceae</taxon>
        <taxon>Gymnopilus</taxon>
    </lineage>
</organism>
<keyword evidence="1" id="KW-0132">Cell division</keyword>
<dbReference type="GO" id="GO:0051301">
    <property type="term" value="P:cell division"/>
    <property type="evidence" value="ECO:0007669"/>
    <property type="project" value="UniProtKB-KW"/>
</dbReference>
<feature type="compositionally biased region" description="Basic and acidic residues" evidence="3">
    <location>
        <begin position="652"/>
        <end position="664"/>
    </location>
</feature>
<dbReference type="PANTHER" id="PTHR36100:SF1">
    <property type="entry name" value="BUD SITE SELECTION PROTEIN 4"/>
    <property type="match status" value="1"/>
</dbReference>
<name>A0A409YS37_9AGAR</name>
<feature type="compositionally biased region" description="Polar residues" evidence="3">
    <location>
        <begin position="295"/>
        <end position="307"/>
    </location>
</feature>
<evidence type="ECO:0000256" key="1">
    <source>
        <dbReference type="ARBA" id="ARBA00022618"/>
    </source>
</evidence>
<feature type="compositionally biased region" description="Basic and acidic residues" evidence="3">
    <location>
        <begin position="252"/>
        <end position="262"/>
    </location>
</feature>
<feature type="region of interest" description="Disordered" evidence="3">
    <location>
        <begin position="797"/>
        <end position="822"/>
    </location>
</feature>
<sequence length="1496" mass="165326">MASHKSPLRDRLLSNSPDPIKSSILRESGMGWGSSTTTSPPPSGSAGSITSPLRIAKRDSPGRTKGATVARRTSSSYRHVQNGNLVSKSPFKSQIPAPATPSRPTSVMFPTRRVSGEKRPRPSSMHDLAEVENDRPAALKRDRKQSKAFQGLLEKEPVTRSPFKLQQQPKQQPQQTPVVEMKSAPIPIPAARRSPQLSSTPPDASHLPAPAAPSSGGHSPGRSPGRSALVSRRMHGPRLSGGAKRERRKTVTFHERCDVLEFDREDETDDEVFQNSDEEDNDSSRTEARPEADTSMDSSLMSNQEQDQVMEDDASYESIQLSDGGFNPPVPSLLSDPDASITGIVEEMFFSSNAANLLSDTSMTSNVSTPPRHHDIPTDLETEDGVPFGRSHHAERLLQHRQHHSPQAPQPPHFSPHNSPSQHISPKNQGTPTYPYNFNLSNHSTPDGSPSTPLRRSPGLRHSTPPLGRSTHAERVRQAREEEKEQEQEAEDVEKLPASPSPMKRALPVIPSHEEELIPRFDLKADLSEAAQLNQSADLDCPTYSRIQDQSALSGLTSEGDSSRNSENVMESFDNSEVNTSVLSSERGFEENLEATPVPRASPLRETPPRHASPSMADYYSGVSRRVASPISRSGSPLLAISPRGTGIVKTGSRERISREEVHRRLLNQRSPRSPSPDDNSRHSNLSPQPTILIESAEPTREDRPKSQSPPALSDREKEENRLSILTTQTDFSTETAIVETAEKRNLGMTMLNAPGTQGDNEFGLLGPGERLHFDLGSRFSLGGLGLPATDNDVASVNSQDTVNPPQSARSFESSGSGMRMGDVDVDMDMKSALDRLMEDVAGAGAQADDSIMTDEYDDSYDQSQSHDDHEGDTFSTSRPKIMERAATDSVLLENSQADGIVSRTASGSSTITMDPPPPPPKDNIKNREQMILEKRREARRIEQGDFDTPLSRGEDQRHLGVGRPSRRRSMSTNDAETIAAKARGEMLLDVVGNPDTNDDPLADSIEKELQKLVEAPKKSQKYHVREREATIYASSSEEKISHMAGPGDVDAGRAWRTVRRPSDMNEYAKQIREYRSQDKGKAYGKVFVKVLGIRGLNLPMPQEPTAFTCTLNNGIHFVTTPECQLGKECRVDQEFELIEHSKLEFTLTLKVRRDPHIIAQFKAIGPTPAPAPPVIRPPLVVQSSSKSGGMRSFFSSSPKKLSKEKIVAQPPPPPQPQPVQRLTENLARHLKPDGTLARAFVSFKDIASRCDTRLFETSYPLIGQRMEIGGKFSTFEVGEIVLQLFRLPPLPGIPQDQLPQSLEECIRGLRHINWHKVTYFQGTLTQSGGDCSTWRRRQLRVIGSNLVAFNDVTKKATATIDLKKAVAVEDDQEARNNAQSPASGTTRRYADEYDGLYGVERSFRLIFPQDQEIVFFADTDEEKAKWQDRHTDDISALFINRLEVLRALVGRIPPHPLWAELLWQRQEEIAKRMAAAQHSITPSSPPDPSASSWQR</sequence>
<evidence type="ECO:0000313" key="5">
    <source>
        <dbReference type="EMBL" id="PPR05810.1"/>
    </source>
</evidence>
<dbReference type="Gene3D" id="2.30.29.30">
    <property type="entry name" value="Pleckstrin-homology domain (PH domain)/Phosphotyrosine-binding domain (PTB)"/>
    <property type="match status" value="1"/>
</dbReference>
<feature type="compositionally biased region" description="Low complexity" evidence="3">
    <location>
        <begin position="33"/>
        <end position="52"/>
    </location>
</feature>
<dbReference type="PROSITE" id="PS50003">
    <property type="entry name" value="PH_DOMAIN"/>
    <property type="match status" value="1"/>
</dbReference>
<feature type="compositionally biased region" description="Basic and acidic residues" evidence="3">
    <location>
        <begin position="282"/>
        <end position="292"/>
    </location>
</feature>
<evidence type="ECO:0000256" key="3">
    <source>
        <dbReference type="SAM" id="MobiDB-lite"/>
    </source>
</evidence>
<protein>
    <recommendedName>
        <fullName evidence="4">PH domain-containing protein</fullName>
    </recommendedName>
</protein>
<feature type="region of interest" description="Disordered" evidence="3">
    <location>
        <begin position="946"/>
        <end position="974"/>
    </location>
</feature>
<proteinExistence type="predicted"/>
<feature type="region of interest" description="Disordered" evidence="3">
    <location>
        <begin position="857"/>
        <end position="880"/>
    </location>
</feature>
<reference evidence="5 6" key="1">
    <citation type="journal article" date="2018" name="Evol. Lett.">
        <title>Horizontal gene cluster transfer increased hallucinogenic mushroom diversity.</title>
        <authorList>
            <person name="Reynolds H.T."/>
            <person name="Vijayakumar V."/>
            <person name="Gluck-Thaler E."/>
            <person name="Korotkin H.B."/>
            <person name="Matheny P.B."/>
            <person name="Slot J.C."/>
        </authorList>
    </citation>
    <scope>NUCLEOTIDE SEQUENCE [LARGE SCALE GENOMIC DNA]</scope>
    <source>
        <strain evidence="5 6">SRW20</strain>
    </source>
</reference>
<dbReference type="GO" id="GO:0005525">
    <property type="term" value="F:GTP binding"/>
    <property type="evidence" value="ECO:0007669"/>
    <property type="project" value="TreeGrafter"/>
</dbReference>
<evidence type="ECO:0000256" key="2">
    <source>
        <dbReference type="ARBA" id="ARBA00023306"/>
    </source>
</evidence>
<feature type="compositionally biased region" description="Low complexity" evidence="3">
    <location>
        <begin position="166"/>
        <end position="228"/>
    </location>
</feature>
<dbReference type="InterPro" id="IPR011993">
    <property type="entry name" value="PH-like_dom_sf"/>
</dbReference>
<gene>
    <name evidence="5" type="ORF">CVT26_010090</name>
</gene>
<feature type="region of interest" description="Disordered" evidence="3">
    <location>
        <begin position="361"/>
        <end position="512"/>
    </location>
</feature>
<dbReference type="InterPro" id="IPR052007">
    <property type="entry name" value="Bud4"/>
</dbReference>
<feature type="region of interest" description="Disordered" evidence="3">
    <location>
        <begin position="551"/>
        <end position="727"/>
    </location>
</feature>
<dbReference type="STRING" id="231916.A0A409YS37"/>
<feature type="compositionally biased region" description="Polar residues" evidence="3">
    <location>
        <begin position="551"/>
        <end position="584"/>
    </location>
</feature>
<dbReference type="EMBL" id="NHYE01000423">
    <property type="protein sequence ID" value="PPR05810.1"/>
    <property type="molecule type" value="Genomic_DNA"/>
</dbReference>
<feature type="domain" description="PH" evidence="4">
    <location>
        <begin position="1318"/>
        <end position="1436"/>
    </location>
</feature>
<accession>A0A409YS37</accession>
<dbReference type="SMART" id="SM00233">
    <property type="entry name" value="PH"/>
    <property type="match status" value="1"/>
</dbReference>
<feature type="compositionally biased region" description="Acidic residues" evidence="3">
    <location>
        <begin position="263"/>
        <end position="281"/>
    </location>
</feature>